<dbReference type="PANTHER" id="PTHR43674">
    <property type="entry name" value="NITRILASE C965.09-RELATED"/>
    <property type="match status" value="1"/>
</dbReference>
<keyword evidence="1" id="KW-0378">Hydrolase</keyword>
<evidence type="ECO:0000313" key="3">
    <source>
        <dbReference type="EMBL" id="TLX48567.1"/>
    </source>
</evidence>
<dbReference type="Gene3D" id="3.60.110.10">
    <property type="entry name" value="Carbon-nitrogen hydrolase"/>
    <property type="match status" value="1"/>
</dbReference>
<dbReference type="SUPFAM" id="SSF56317">
    <property type="entry name" value="Carbon-nitrogen hydrolase"/>
    <property type="match status" value="1"/>
</dbReference>
<gene>
    <name evidence="3" type="ORF">C1E24_03715</name>
</gene>
<keyword evidence="3" id="KW-0808">Transferase</keyword>
<comment type="caution">
    <text evidence="3">The sequence shown here is derived from an EMBL/GenBank/DDBJ whole genome shotgun (WGS) entry which is preliminary data.</text>
</comment>
<dbReference type="GO" id="GO:0016746">
    <property type="term" value="F:acyltransferase activity"/>
    <property type="evidence" value="ECO:0007669"/>
    <property type="project" value="UniProtKB-KW"/>
</dbReference>
<dbReference type="AlphaFoldDB" id="A0A5R9Q820"/>
<proteinExistence type="predicted"/>
<dbReference type="InterPro" id="IPR003010">
    <property type="entry name" value="C-N_Hydrolase"/>
</dbReference>
<dbReference type="EMBL" id="PPSW01000006">
    <property type="protein sequence ID" value="TLX48567.1"/>
    <property type="molecule type" value="Genomic_DNA"/>
</dbReference>
<reference evidence="3 4" key="1">
    <citation type="submission" date="2018-01" db="EMBL/GenBank/DDBJ databases">
        <title>Co-occurrence of chitin degradation, pigmentation and bioactivity in marine Pseudoalteromonas.</title>
        <authorList>
            <person name="Paulsen S."/>
            <person name="Gram L."/>
            <person name="Machado H."/>
        </authorList>
    </citation>
    <scope>NUCLEOTIDE SEQUENCE [LARGE SCALE GENOMIC DNA]</scope>
    <source>
        <strain evidence="3 4">S3663</strain>
    </source>
</reference>
<dbReference type="Pfam" id="PF00795">
    <property type="entry name" value="CN_hydrolase"/>
    <property type="match status" value="1"/>
</dbReference>
<dbReference type="GO" id="GO:0050126">
    <property type="term" value="F:N-carbamoylputrescine amidase activity"/>
    <property type="evidence" value="ECO:0007669"/>
    <property type="project" value="TreeGrafter"/>
</dbReference>
<dbReference type="PROSITE" id="PS50263">
    <property type="entry name" value="CN_HYDROLASE"/>
    <property type="match status" value="1"/>
</dbReference>
<evidence type="ECO:0000313" key="4">
    <source>
        <dbReference type="Proteomes" id="UP000309186"/>
    </source>
</evidence>
<dbReference type="Proteomes" id="UP000309186">
    <property type="component" value="Unassembled WGS sequence"/>
</dbReference>
<dbReference type="PANTHER" id="PTHR43674:SF2">
    <property type="entry name" value="BETA-UREIDOPROPIONASE"/>
    <property type="match status" value="1"/>
</dbReference>
<dbReference type="InterPro" id="IPR050345">
    <property type="entry name" value="Aliph_Amidase/BUP"/>
</dbReference>
<accession>A0A5R9Q820</accession>
<dbReference type="OrthoDB" id="9803803at2"/>
<dbReference type="CDD" id="cd07573">
    <property type="entry name" value="CPA"/>
    <property type="match status" value="1"/>
</dbReference>
<dbReference type="InterPro" id="IPR036526">
    <property type="entry name" value="C-N_Hydrolase_sf"/>
</dbReference>
<feature type="domain" description="CN hydrolase" evidence="2">
    <location>
        <begin position="5"/>
        <end position="265"/>
    </location>
</feature>
<dbReference type="RefSeq" id="WP_138478842.1">
    <property type="nucleotide sequence ID" value="NZ_PPSW01000006.1"/>
</dbReference>
<evidence type="ECO:0000256" key="1">
    <source>
        <dbReference type="ARBA" id="ARBA00022801"/>
    </source>
</evidence>
<sequence length="295" mass="33113">MSNKLKVGIVQHSNSSDVTENTNKTVAEIKNAAAQGAKLIVLQELHRSLYFCQTEDTELFDLAETIPGPSTELYGELAKELNVVIVTSLFEKRATGLYHNTAVVLDTDGSIAGKYRKMHIPDDPGFYEKFYFTPGDLGFEPIQTSIGKLGVLVCWDQWFPEAARLMAMAGAELLIYPTAIGWDPRDDKDEQIRQRDAWIISQRAHAVANGVPVISVNRVGHEADTSGQSEGIQFWGNSFVTGPQGEMLLHADEQEAQTLTVEIDQARSESVRRIWPYLRDRRIDHYGDLQKIYRD</sequence>
<name>A0A5R9Q820_9GAMM</name>
<protein>
    <submittedName>
        <fullName evidence="3">Acyltransferase</fullName>
    </submittedName>
</protein>
<dbReference type="FunFam" id="3.60.110.10:FF:000010">
    <property type="entry name" value="Carbon-nitrogen hydrolase"/>
    <property type="match status" value="1"/>
</dbReference>
<dbReference type="GO" id="GO:0033388">
    <property type="term" value="P:putrescine biosynthetic process from arginine"/>
    <property type="evidence" value="ECO:0007669"/>
    <property type="project" value="TreeGrafter"/>
</dbReference>
<organism evidence="3 4">
    <name type="scientific">Pseudoalteromonas phenolica</name>
    <dbReference type="NCBI Taxonomy" id="161398"/>
    <lineage>
        <taxon>Bacteria</taxon>
        <taxon>Pseudomonadati</taxon>
        <taxon>Pseudomonadota</taxon>
        <taxon>Gammaproteobacteria</taxon>
        <taxon>Alteromonadales</taxon>
        <taxon>Pseudoalteromonadaceae</taxon>
        <taxon>Pseudoalteromonas</taxon>
    </lineage>
</organism>
<evidence type="ECO:0000259" key="2">
    <source>
        <dbReference type="PROSITE" id="PS50263"/>
    </source>
</evidence>
<keyword evidence="3" id="KW-0012">Acyltransferase</keyword>